<keyword evidence="4 13" id="KW-1003">Cell membrane</keyword>
<dbReference type="InterPro" id="IPR009154">
    <property type="entry name" value="Membr-bd_4haem_cyt_TorC"/>
</dbReference>
<feature type="domain" description="NapC/NirT cytochrome c N-terminal" evidence="14">
    <location>
        <begin position="4"/>
        <end position="174"/>
    </location>
</feature>
<evidence type="ECO:0000256" key="12">
    <source>
        <dbReference type="ARBA" id="ARBA00023136"/>
    </source>
</evidence>
<protein>
    <recommendedName>
        <fullName evidence="13">Cytochrome c-type protein</fullName>
    </recommendedName>
</protein>
<keyword evidence="10" id="KW-1133">Transmembrane helix</keyword>
<evidence type="ECO:0000256" key="6">
    <source>
        <dbReference type="ARBA" id="ARBA00022617"/>
    </source>
</evidence>
<keyword evidence="16" id="KW-1185">Reference proteome</keyword>
<proteinExistence type="inferred from homology"/>
<dbReference type="SUPFAM" id="SSF48695">
    <property type="entry name" value="Multiheme cytochromes"/>
    <property type="match status" value="1"/>
</dbReference>
<keyword evidence="7" id="KW-0812">Transmembrane</keyword>
<reference evidence="15 16" key="1">
    <citation type="submission" date="2021-03" db="EMBL/GenBank/DDBJ databases">
        <title>Oceanisphaera sp. nov., isolated from the intestine.</title>
        <authorList>
            <person name="Zhao L.-H."/>
            <person name="Shi L.-F."/>
        </authorList>
    </citation>
    <scope>NUCLEOTIDE SEQUENCE [LARGE SCALE GENOMIC DNA]</scope>
    <source>
        <strain evidence="15 16">DM8</strain>
    </source>
</reference>
<dbReference type="PIRSF" id="PIRSF000014">
    <property type="entry name" value="4_hem_cytch_TorC"/>
    <property type="match status" value="1"/>
</dbReference>
<dbReference type="InterPro" id="IPR005126">
    <property type="entry name" value="NapC/NirT_cyt_c_N"/>
</dbReference>
<dbReference type="InterPro" id="IPR038266">
    <property type="entry name" value="NapC/NirT_cytc_sf"/>
</dbReference>
<evidence type="ECO:0000256" key="13">
    <source>
        <dbReference type="PIRNR" id="PIRNR000014"/>
    </source>
</evidence>
<comment type="subcellular location">
    <subcellularLocation>
        <location evidence="1">Cell inner membrane</location>
        <topology evidence="1">Single-pass type II membrane protein</topology>
    </subcellularLocation>
</comment>
<keyword evidence="9 13" id="KW-0249">Electron transport</keyword>
<keyword evidence="8 13" id="KW-0479">Metal-binding</keyword>
<keyword evidence="6 13" id="KW-0349">Heme</keyword>
<evidence type="ECO:0000256" key="8">
    <source>
        <dbReference type="ARBA" id="ARBA00022723"/>
    </source>
</evidence>
<evidence type="ECO:0000256" key="1">
    <source>
        <dbReference type="ARBA" id="ARBA00004249"/>
    </source>
</evidence>
<evidence type="ECO:0000256" key="5">
    <source>
        <dbReference type="ARBA" id="ARBA00022519"/>
    </source>
</evidence>
<dbReference type="PANTHER" id="PTHR30333:SF3">
    <property type="entry name" value="CYTOCHROME C-TYPE PROTEIN TORY"/>
    <property type="match status" value="1"/>
</dbReference>
<gene>
    <name evidence="15" type="ORF">J3U76_03015</name>
</gene>
<evidence type="ECO:0000256" key="4">
    <source>
        <dbReference type="ARBA" id="ARBA00022475"/>
    </source>
</evidence>
<comment type="similarity">
    <text evidence="2 13">Belongs to the TorC/TorY family.</text>
</comment>
<dbReference type="InterPro" id="IPR036280">
    <property type="entry name" value="Multihaem_cyt_sf"/>
</dbReference>
<organism evidence="15 16">
    <name type="scientific">Oceanisphaera pacifica</name>
    <dbReference type="NCBI Taxonomy" id="2818389"/>
    <lineage>
        <taxon>Bacteria</taxon>
        <taxon>Pseudomonadati</taxon>
        <taxon>Pseudomonadota</taxon>
        <taxon>Gammaproteobacteria</taxon>
        <taxon>Aeromonadales</taxon>
        <taxon>Aeromonadaceae</taxon>
        <taxon>Oceanisphaera</taxon>
    </lineage>
</organism>
<evidence type="ECO:0000256" key="3">
    <source>
        <dbReference type="ARBA" id="ARBA00022448"/>
    </source>
</evidence>
<dbReference type="RefSeq" id="WP_208004271.1">
    <property type="nucleotide sequence ID" value="NZ_JAGDFX010000003.1"/>
</dbReference>
<keyword evidence="12 13" id="KW-0472">Membrane</keyword>
<dbReference type="Gene3D" id="1.10.3820.10">
    <property type="entry name" value="Di-heme elbow motif domain"/>
    <property type="match status" value="1"/>
</dbReference>
<keyword evidence="5 13" id="KW-0997">Cell inner membrane</keyword>
<keyword evidence="3 13" id="KW-0813">Transport</keyword>
<dbReference type="PANTHER" id="PTHR30333">
    <property type="entry name" value="CYTOCHROME C-TYPE PROTEIN"/>
    <property type="match status" value="1"/>
</dbReference>
<dbReference type="InterPro" id="IPR051174">
    <property type="entry name" value="Cytochrome_c-type_ET"/>
</dbReference>
<evidence type="ECO:0000256" key="9">
    <source>
        <dbReference type="ARBA" id="ARBA00022982"/>
    </source>
</evidence>
<evidence type="ECO:0000256" key="7">
    <source>
        <dbReference type="ARBA" id="ARBA00022692"/>
    </source>
</evidence>
<evidence type="ECO:0000313" key="15">
    <source>
        <dbReference type="EMBL" id="MBO1518618.1"/>
    </source>
</evidence>
<dbReference type="Pfam" id="PF03264">
    <property type="entry name" value="Cytochrom_NNT"/>
    <property type="match status" value="1"/>
</dbReference>
<dbReference type="Proteomes" id="UP000664882">
    <property type="component" value="Unassembled WGS sequence"/>
</dbReference>
<keyword evidence="11 13" id="KW-0408">Iron</keyword>
<evidence type="ECO:0000256" key="11">
    <source>
        <dbReference type="ARBA" id="ARBA00023004"/>
    </source>
</evidence>
<dbReference type="EMBL" id="JAGDFX010000003">
    <property type="protein sequence ID" value="MBO1518618.1"/>
    <property type="molecule type" value="Genomic_DNA"/>
</dbReference>
<name>A0ABS3NDF2_9GAMM</name>
<evidence type="ECO:0000313" key="16">
    <source>
        <dbReference type="Proteomes" id="UP000664882"/>
    </source>
</evidence>
<comment type="caution">
    <text evidence="15">The sequence shown here is derived from an EMBL/GenBank/DDBJ whole genome shotgun (WGS) entry which is preliminary data.</text>
</comment>
<dbReference type="CDD" id="cd08168">
    <property type="entry name" value="Cytochrom_C3"/>
    <property type="match status" value="1"/>
</dbReference>
<sequence>MKKRYIAIIVLIGVVVGWLTLGGTQAVLHATSTQEFCVSCHTMDTPLKEYQGSVHFSNAKGIRAECADCHIPTHTTFDYLWAKVRASKDVYHQFVTGKIDTDEKYELHRLAMAESVWEQLRANDSATCRACHTYDAMELYDQASGARNMHISAQQEGQTCIDCHKGVAHIAPQMELDTSAFDHLYDLAKATPDDASVVYPLDYIKMGELATINPTVELQVEHVDANQRTVTVAGYQMTGAESVIYLGNGKRSVLATLTEAGQQAVVLGESTTDEYGNEWRTARLTGDITAPVLESNEAIWEYGNKLDSTYCSTCHAKIPANHFTVNAWGPVAKSMGTRTDISDLNLEILTKYLQFNAKDAVSPAPVAPSIEEGI</sequence>
<evidence type="ECO:0000259" key="14">
    <source>
        <dbReference type="Pfam" id="PF03264"/>
    </source>
</evidence>
<accession>A0ABS3NDF2</accession>
<evidence type="ECO:0000256" key="10">
    <source>
        <dbReference type="ARBA" id="ARBA00022989"/>
    </source>
</evidence>
<evidence type="ECO:0000256" key="2">
    <source>
        <dbReference type="ARBA" id="ARBA00006417"/>
    </source>
</evidence>